<keyword evidence="2 4" id="KW-0863">Zinc-finger</keyword>
<reference evidence="7 8" key="1">
    <citation type="submission" date="2016-08" db="EMBL/GenBank/DDBJ databases">
        <title>A Parts List for Fungal Cellulosomes Revealed by Comparative Genomics.</title>
        <authorList>
            <consortium name="DOE Joint Genome Institute"/>
            <person name="Haitjema C.H."/>
            <person name="Gilmore S.P."/>
            <person name="Henske J.K."/>
            <person name="Solomon K.V."/>
            <person name="De Groot R."/>
            <person name="Kuo A."/>
            <person name="Mondo S.J."/>
            <person name="Salamov A.A."/>
            <person name="Labutti K."/>
            <person name="Zhao Z."/>
            <person name="Chiniquy J."/>
            <person name="Barry K."/>
            <person name="Brewer H.M."/>
            <person name="Purvine S.O."/>
            <person name="Wright A.T."/>
            <person name="Boxma B."/>
            <person name="Van Alen T."/>
            <person name="Hackstein J.H."/>
            <person name="Baker S.E."/>
            <person name="Grigoriev I.V."/>
            <person name="O'Malley M.A."/>
        </authorList>
    </citation>
    <scope>NUCLEOTIDE SEQUENCE [LARGE SCALE GENOMIC DNA]</scope>
    <source>
        <strain evidence="7 8">G1</strain>
    </source>
</reference>
<dbReference type="OrthoDB" id="6105938at2759"/>
<dbReference type="AlphaFoldDB" id="A0A1Y2BC04"/>
<dbReference type="PROSITE" id="PS00518">
    <property type="entry name" value="ZF_RING_1"/>
    <property type="match status" value="1"/>
</dbReference>
<feature type="coiled-coil region" evidence="5">
    <location>
        <begin position="272"/>
        <end position="299"/>
    </location>
</feature>
<evidence type="ECO:0000259" key="6">
    <source>
        <dbReference type="PROSITE" id="PS50089"/>
    </source>
</evidence>
<name>A0A1Y2BC04_9FUNG</name>
<keyword evidence="5" id="KW-0175">Coiled coil</keyword>
<evidence type="ECO:0000256" key="4">
    <source>
        <dbReference type="PROSITE-ProRule" id="PRU00175"/>
    </source>
</evidence>
<evidence type="ECO:0000256" key="2">
    <source>
        <dbReference type="ARBA" id="ARBA00022771"/>
    </source>
</evidence>
<dbReference type="InterPro" id="IPR001841">
    <property type="entry name" value="Znf_RING"/>
</dbReference>
<sequence length="425" mass="50158">MVQVEVNKRKYLEHKIEELKKQIKGANKEIKNYTERYAGIEDKRSELEDIISQQKKDNYQLESTIKDQHFEIDELKVSVIQLKRTIDEQSQTIDETKILNQNLINKQVILTEENTKLKSKLSDTLEANQEMIDNYHLIKDQDQVNKVYYSQIIKNFESTSVALATANKSYKLLKKEADELKKDKEQLEIINTDLDKSVAKKNKEISDLVMKLNSTIQDYEMKLEKKEEEMWALSCQMTNSEMNKSPSTPSDKVMYDMESKWKDKDKVLNEEIQSLTEKILEKDNRITELTREIHRLNQKQFNSRLKNLKTTEQKMTEKINEYILTEEKIEVMFICPRCLSILKKPVTLSPCGHTYCKECMETLREENYNLLYCQECSVTVKDFFDNKILNKICSEFSKRHEITKALMLSISELEEIDKDGDEKNF</sequence>
<keyword evidence="3" id="KW-0862">Zinc</keyword>
<dbReference type="Proteomes" id="UP000193920">
    <property type="component" value="Unassembled WGS sequence"/>
</dbReference>
<gene>
    <name evidence="7" type="ORF">LY90DRAFT_74522</name>
</gene>
<feature type="coiled-coil region" evidence="5">
    <location>
        <begin position="163"/>
        <end position="236"/>
    </location>
</feature>
<dbReference type="SMART" id="SM00184">
    <property type="entry name" value="RING"/>
    <property type="match status" value="1"/>
</dbReference>
<dbReference type="InterPro" id="IPR017907">
    <property type="entry name" value="Znf_RING_CS"/>
</dbReference>
<evidence type="ECO:0000256" key="1">
    <source>
        <dbReference type="ARBA" id="ARBA00022723"/>
    </source>
</evidence>
<dbReference type="EMBL" id="MCOG01000164">
    <property type="protein sequence ID" value="ORY32362.1"/>
    <property type="molecule type" value="Genomic_DNA"/>
</dbReference>
<evidence type="ECO:0000313" key="7">
    <source>
        <dbReference type="EMBL" id="ORY32362.1"/>
    </source>
</evidence>
<dbReference type="InterPro" id="IPR018957">
    <property type="entry name" value="Znf_C3HC4_RING-type"/>
</dbReference>
<evidence type="ECO:0000256" key="3">
    <source>
        <dbReference type="ARBA" id="ARBA00022833"/>
    </source>
</evidence>
<feature type="coiled-coil region" evidence="5">
    <location>
        <begin position="2"/>
        <end position="106"/>
    </location>
</feature>
<keyword evidence="1" id="KW-0479">Metal-binding</keyword>
<protein>
    <recommendedName>
        <fullName evidence="6">RING-type domain-containing protein</fullName>
    </recommendedName>
</protein>
<dbReference type="SUPFAM" id="SSF57850">
    <property type="entry name" value="RING/U-box"/>
    <property type="match status" value="1"/>
</dbReference>
<dbReference type="PROSITE" id="PS50089">
    <property type="entry name" value="ZF_RING_2"/>
    <property type="match status" value="1"/>
</dbReference>
<dbReference type="Gene3D" id="3.30.40.10">
    <property type="entry name" value="Zinc/RING finger domain, C3HC4 (zinc finger)"/>
    <property type="match status" value="1"/>
</dbReference>
<proteinExistence type="predicted"/>
<dbReference type="Pfam" id="PF00097">
    <property type="entry name" value="zf-C3HC4"/>
    <property type="match status" value="1"/>
</dbReference>
<organism evidence="7 8">
    <name type="scientific">Neocallimastix californiae</name>
    <dbReference type="NCBI Taxonomy" id="1754190"/>
    <lineage>
        <taxon>Eukaryota</taxon>
        <taxon>Fungi</taxon>
        <taxon>Fungi incertae sedis</taxon>
        <taxon>Chytridiomycota</taxon>
        <taxon>Chytridiomycota incertae sedis</taxon>
        <taxon>Neocallimastigomycetes</taxon>
        <taxon>Neocallimastigales</taxon>
        <taxon>Neocallimastigaceae</taxon>
        <taxon>Neocallimastix</taxon>
    </lineage>
</organism>
<dbReference type="InterPro" id="IPR013083">
    <property type="entry name" value="Znf_RING/FYVE/PHD"/>
</dbReference>
<dbReference type="STRING" id="1754190.A0A1Y2BC04"/>
<evidence type="ECO:0000256" key="5">
    <source>
        <dbReference type="SAM" id="Coils"/>
    </source>
</evidence>
<accession>A0A1Y2BC04</accession>
<feature type="domain" description="RING-type" evidence="6">
    <location>
        <begin position="335"/>
        <end position="377"/>
    </location>
</feature>
<dbReference type="GO" id="GO:0008270">
    <property type="term" value="F:zinc ion binding"/>
    <property type="evidence" value="ECO:0007669"/>
    <property type="project" value="UniProtKB-KW"/>
</dbReference>
<keyword evidence="8" id="KW-1185">Reference proteome</keyword>
<evidence type="ECO:0000313" key="8">
    <source>
        <dbReference type="Proteomes" id="UP000193920"/>
    </source>
</evidence>
<comment type="caution">
    <text evidence="7">The sequence shown here is derived from an EMBL/GenBank/DDBJ whole genome shotgun (WGS) entry which is preliminary data.</text>
</comment>